<dbReference type="InterPro" id="IPR029058">
    <property type="entry name" value="AB_hydrolase_fold"/>
</dbReference>
<dbReference type="RefSeq" id="WP_345679216.1">
    <property type="nucleotide sequence ID" value="NZ_BAABHS010000028.1"/>
</dbReference>
<protein>
    <submittedName>
        <fullName evidence="2">Alpha/beta hydrolase</fullName>
    </submittedName>
</protein>
<organism evidence="2 3">
    <name type="scientific">Yinghuangia aomiensis</name>
    <dbReference type="NCBI Taxonomy" id="676205"/>
    <lineage>
        <taxon>Bacteria</taxon>
        <taxon>Bacillati</taxon>
        <taxon>Actinomycetota</taxon>
        <taxon>Actinomycetes</taxon>
        <taxon>Kitasatosporales</taxon>
        <taxon>Streptomycetaceae</taxon>
        <taxon>Yinghuangia</taxon>
    </lineage>
</organism>
<evidence type="ECO:0000259" key="1">
    <source>
        <dbReference type="Pfam" id="PF12697"/>
    </source>
</evidence>
<name>A0ABP9I264_9ACTN</name>
<dbReference type="EMBL" id="BAABHS010000028">
    <property type="protein sequence ID" value="GAA4984725.1"/>
    <property type="molecule type" value="Genomic_DNA"/>
</dbReference>
<gene>
    <name evidence="2" type="ORF">GCM10023205_63620</name>
</gene>
<evidence type="ECO:0000313" key="3">
    <source>
        <dbReference type="Proteomes" id="UP001500466"/>
    </source>
</evidence>
<evidence type="ECO:0000313" key="2">
    <source>
        <dbReference type="EMBL" id="GAA4984725.1"/>
    </source>
</evidence>
<dbReference type="Proteomes" id="UP001500466">
    <property type="component" value="Unassembled WGS sequence"/>
</dbReference>
<dbReference type="Pfam" id="PF12697">
    <property type="entry name" value="Abhydrolase_6"/>
    <property type="match status" value="1"/>
</dbReference>
<dbReference type="SUPFAM" id="SSF53474">
    <property type="entry name" value="alpha/beta-Hydrolases"/>
    <property type="match status" value="1"/>
</dbReference>
<dbReference type="InterPro" id="IPR000073">
    <property type="entry name" value="AB_hydrolase_1"/>
</dbReference>
<dbReference type="GO" id="GO:0016787">
    <property type="term" value="F:hydrolase activity"/>
    <property type="evidence" value="ECO:0007669"/>
    <property type="project" value="UniProtKB-KW"/>
</dbReference>
<sequence length="263" mass="26366">MTTVVSADGTVIACTATGAGPAVVFVDGALCHRAFGPGPGIAAALADRFTVYTYDRRGRGESSDTAPFAFEREIEDLAAVIGAAGGSAYAVALSSGGALALRAAAAGVDMAKLAVYEPPFGVDPAQRERFARYAAELAPALAEGRRGDAAALFMALTGAPEMMIDQMRNSPAWPAFEAVAPTLAYDAAALGTETGGAVPADVLGKIAIPVLALDGGASPEVLRAPTRAVADAVPGAGYGTLAGQTHEVAPEVLGAALGEFFGR</sequence>
<dbReference type="Gene3D" id="3.40.50.1820">
    <property type="entry name" value="alpha/beta hydrolase"/>
    <property type="match status" value="1"/>
</dbReference>
<reference evidence="3" key="1">
    <citation type="journal article" date="2019" name="Int. J. Syst. Evol. Microbiol.">
        <title>The Global Catalogue of Microorganisms (GCM) 10K type strain sequencing project: providing services to taxonomists for standard genome sequencing and annotation.</title>
        <authorList>
            <consortium name="The Broad Institute Genomics Platform"/>
            <consortium name="The Broad Institute Genome Sequencing Center for Infectious Disease"/>
            <person name="Wu L."/>
            <person name="Ma J."/>
        </authorList>
    </citation>
    <scope>NUCLEOTIDE SEQUENCE [LARGE SCALE GENOMIC DNA]</scope>
    <source>
        <strain evidence="3">JCM 17986</strain>
    </source>
</reference>
<proteinExistence type="predicted"/>
<keyword evidence="2" id="KW-0378">Hydrolase</keyword>
<comment type="caution">
    <text evidence="2">The sequence shown here is derived from an EMBL/GenBank/DDBJ whole genome shotgun (WGS) entry which is preliminary data.</text>
</comment>
<keyword evidence="3" id="KW-1185">Reference proteome</keyword>
<feature type="domain" description="AB hydrolase-1" evidence="1">
    <location>
        <begin position="39"/>
        <end position="238"/>
    </location>
</feature>
<accession>A0ABP9I264</accession>